<proteinExistence type="predicted"/>
<evidence type="ECO:0000256" key="1">
    <source>
        <dbReference type="SAM" id="MobiDB-lite"/>
    </source>
</evidence>
<keyword evidence="3" id="KW-1185">Reference proteome</keyword>
<organism evidence="2 3">
    <name type="scientific">Dentipellis fragilis</name>
    <dbReference type="NCBI Taxonomy" id="205917"/>
    <lineage>
        <taxon>Eukaryota</taxon>
        <taxon>Fungi</taxon>
        <taxon>Dikarya</taxon>
        <taxon>Basidiomycota</taxon>
        <taxon>Agaricomycotina</taxon>
        <taxon>Agaricomycetes</taxon>
        <taxon>Russulales</taxon>
        <taxon>Hericiaceae</taxon>
        <taxon>Dentipellis</taxon>
    </lineage>
</organism>
<evidence type="ECO:0000313" key="3">
    <source>
        <dbReference type="Proteomes" id="UP000298327"/>
    </source>
</evidence>
<protein>
    <submittedName>
        <fullName evidence="2">Uncharacterized protein</fullName>
    </submittedName>
</protein>
<dbReference type="Proteomes" id="UP000298327">
    <property type="component" value="Unassembled WGS sequence"/>
</dbReference>
<dbReference type="EMBL" id="SEOQ01001463">
    <property type="protein sequence ID" value="TFY51668.1"/>
    <property type="molecule type" value="Genomic_DNA"/>
</dbReference>
<sequence>MDGGGRGGERRPYRLYVVQHVPDIDANINGVKLTIGLDFGPRGVANTSAFSTESLWRTCAESCGGEDDIEDAMELVVDGQSQASNRRNRRSGGSLQAMPA</sequence>
<name>A0A4Y9XPH7_9AGAM</name>
<reference evidence="2 3" key="1">
    <citation type="submission" date="2019-02" db="EMBL/GenBank/DDBJ databases">
        <title>Genome sequencing of the rare red list fungi Dentipellis fragilis.</title>
        <authorList>
            <person name="Buettner E."/>
            <person name="Kellner H."/>
        </authorList>
    </citation>
    <scope>NUCLEOTIDE SEQUENCE [LARGE SCALE GENOMIC DNA]</scope>
    <source>
        <strain evidence="2 3">DSM 105465</strain>
    </source>
</reference>
<feature type="region of interest" description="Disordered" evidence="1">
    <location>
        <begin position="78"/>
        <end position="100"/>
    </location>
</feature>
<dbReference type="AlphaFoldDB" id="A0A4Y9XPH7"/>
<gene>
    <name evidence="2" type="ORF">EVG20_g10893</name>
</gene>
<comment type="caution">
    <text evidence="2">The sequence shown here is derived from an EMBL/GenBank/DDBJ whole genome shotgun (WGS) entry which is preliminary data.</text>
</comment>
<accession>A0A4Y9XPH7</accession>
<evidence type="ECO:0000313" key="2">
    <source>
        <dbReference type="EMBL" id="TFY51668.1"/>
    </source>
</evidence>